<name>A0ABD1YSJ5_9MARC</name>
<sequence length="145" mass="16689">MEEDSFLHDLLAAHSDKFGNLLLDPSKYRFQVLLSYEKCEACGSSEFVRHGYRVDKEYFYPASTIKLAAVVAAVNRIRRPPFNEAKKFELMTPLSFHPLLSGNKMQNDDQTNSYDQKITLAHTIRKLFLVSDNQAFNRLYALGLH</sequence>
<accession>A0ABD1YSJ5</accession>
<evidence type="ECO:0008006" key="3">
    <source>
        <dbReference type="Google" id="ProtNLM"/>
    </source>
</evidence>
<comment type="caution">
    <text evidence="1">The sequence shown here is derived from an EMBL/GenBank/DDBJ whole genome shotgun (WGS) entry which is preliminary data.</text>
</comment>
<organism evidence="1 2">
    <name type="scientific">Riccia fluitans</name>
    <dbReference type="NCBI Taxonomy" id="41844"/>
    <lineage>
        <taxon>Eukaryota</taxon>
        <taxon>Viridiplantae</taxon>
        <taxon>Streptophyta</taxon>
        <taxon>Embryophyta</taxon>
        <taxon>Marchantiophyta</taxon>
        <taxon>Marchantiopsida</taxon>
        <taxon>Marchantiidae</taxon>
        <taxon>Marchantiales</taxon>
        <taxon>Ricciaceae</taxon>
        <taxon>Riccia</taxon>
    </lineage>
</organism>
<reference evidence="1 2" key="1">
    <citation type="submission" date="2024-09" db="EMBL/GenBank/DDBJ databases">
        <title>Chromosome-scale assembly of Riccia fluitans.</title>
        <authorList>
            <person name="Paukszto L."/>
            <person name="Sawicki J."/>
            <person name="Karawczyk K."/>
            <person name="Piernik-Szablinska J."/>
            <person name="Szczecinska M."/>
            <person name="Mazdziarz M."/>
        </authorList>
    </citation>
    <scope>NUCLEOTIDE SEQUENCE [LARGE SCALE GENOMIC DNA]</scope>
    <source>
        <strain evidence="1">Rf_01</strain>
        <tissue evidence="1">Aerial parts of the thallus</tissue>
    </source>
</reference>
<proteinExistence type="predicted"/>
<keyword evidence="2" id="KW-1185">Reference proteome</keyword>
<evidence type="ECO:0000313" key="1">
    <source>
        <dbReference type="EMBL" id="KAL2632377.1"/>
    </source>
</evidence>
<dbReference type="Proteomes" id="UP001605036">
    <property type="component" value="Unassembled WGS sequence"/>
</dbReference>
<protein>
    <recommendedName>
        <fullName evidence="3">Serine hydrolase</fullName>
    </recommendedName>
</protein>
<dbReference type="SUPFAM" id="SSF56601">
    <property type="entry name" value="beta-lactamase/transpeptidase-like"/>
    <property type="match status" value="1"/>
</dbReference>
<dbReference type="Gene3D" id="3.40.710.10">
    <property type="entry name" value="DD-peptidase/beta-lactamase superfamily"/>
    <property type="match status" value="1"/>
</dbReference>
<evidence type="ECO:0000313" key="2">
    <source>
        <dbReference type="Proteomes" id="UP001605036"/>
    </source>
</evidence>
<dbReference type="InterPro" id="IPR012338">
    <property type="entry name" value="Beta-lactam/transpept-like"/>
</dbReference>
<gene>
    <name evidence="1" type="ORF">R1flu_017063</name>
</gene>
<dbReference type="EMBL" id="JBHFFA010000004">
    <property type="protein sequence ID" value="KAL2632377.1"/>
    <property type="molecule type" value="Genomic_DNA"/>
</dbReference>
<dbReference type="AlphaFoldDB" id="A0ABD1YSJ5"/>